<keyword evidence="4" id="KW-1185">Reference proteome</keyword>
<evidence type="ECO:0000259" key="2">
    <source>
        <dbReference type="Pfam" id="PF03372"/>
    </source>
</evidence>
<proteinExistence type="predicted"/>
<dbReference type="EMBL" id="BMAT01002766">
    <property type="protein sequence ID" value="GFS13390.1"/>
    <property type="molecule type" value="Genomic_DNA"/>
</dbReference>
<accession>A0AAV4ITW1</accession>
<keyword evidence="1" id="KW-0732">Signal</keyword>
<evidence type="ECO:0000313" key="4">
    <source>
        <dbReference type="Proteomes" id="UP000762676"/>
    </source>
</evidence>
<dbReference type="PANTHER" id="PTHR46670:SF3">
    <property type="entry name" value="ENDONUCLEASE_EXONUCLEASE_PHOSPHATASE DOMAIN-CONTAINING PROTEIN"/>
    <property type="match status" value="1"/>
</dbReference>
<name>A0AAV4ITW1_9GAST</name>
<feature type="chain" id="PRO_5043450262" evidence="1">
    <location>
        <begin position="30"/>
        <end position="241"/>
    </location>
</feature>
<evidence type="ECO:0000313" key="3">
    <source>
        <dbReference type="EMBL" id="GFS13390.1"/>
    </source>
</evidence>
<dbReference type="InterPro" id="IPR036691">
    <property type="entry name" value="Endo/exonu/phosph_ase_sf"/>
</dbReference>
<feature type="domain" description="Endonuclease/exonuclease/phosphatase" evidence="2">
    <location>
        <begin position="156"/>
        <end position="232"/>
    </location>
</feature>
<reference evidence="3 4" key="1">
    <citation type="journal article" date="2021" name="Elife">
        <title>Chloroplast acquisition without the gene transfer in kleptoplastic sea slugs, Plakobranchus ocellatus.</title>
        <authorList>
            <person name="Maeda T."/>
            <person name="Takahashi S."/>
            <person name="Yoshida T."/>
            <person name="Shimamura S."/>
            <person name="Takaki Y."/>
            <person name="Nagai Y."/>
            <person name="Toyoda A."/>
            <person name="Suzuki Y."/>
            <person name="Arimoto A."/>
            <person name="Ishii H."/>
            <person name="Satoh N."/>
            <person name="Nishiyama T."/>
            <person name="Hasebe M."/>
            <person name="Maruyama T."/>
            <person name="Minagawa J."/>
            <person name="Obokata J."/>
            <person name="Shigenobu S."/>
        </authorList>
    </citation>
    <scope>NUCLEOTIDE SEQUENCE [LARGE SCALE GENOMIC DNA]</scope>
</reference>
<gene>
    <name evidence="3" type="ORF">ElyMa_001395900</name>
</gene>
<dbReference type="AlphaFoldDB" id="A0AAV4ITW1"/>
<dbReference type="PANTHER" id="PTHR46670">
    <property type="entry name" value="ENDO/EXONUCLEASE/PHOSPHATASE DOMAIN-CONTAINING PROTEIN"/>
    <property type="match status" value="1"/>
</dbReference>
<keyword evidence="3" id="KW-0695">RNA-directed DNA polymerase</keyword>
<sequence>MYFNEAKSFCQLGFIFLVLFAARVSFIACQNNNIDTSTSSRQVRGGRRKQRYIKTICGRRASYNKNEPRLPPTLKTLTAAAATTSTTTTTMGTDINNKQNQQAHNIPCVHPHRPPPTRANQGCDQNNLINVNLQSTVNEGPSKLSHTNKSIQVGYLNAQSCQNKTDKIRELITEHKLDMFFITETWLTQDSNAVISNLAPPDFVTKSFPRLHRRGGGIAVIYRSNLELKISSVGYISNFKH</sequence>
<dbReference type="Gene3D" id="3.60.10.10">
    <property type="entry name" value="Endonuclease/exonuclease/phosphatase"/>
    <property type="match status" value="1"/>
</dbReference>
<feature type="signal peptide" evidence="1">
    <location>
        <begin position="1"/>
        <end position="29"/>
    </location>
</feature>
<protein>
    <submittedName>
        <fullName evidence="3">Reverse transcriptase-like protein</fullName>
    </submittedName>
</protein>
<dbReference type="SUPFAM" id="SSF56219">
    <property type="entry name" value="DNase I-like"/>
    <property type="match status" value="1"/>
</dbReference>
<dbReference type="Proteomes" id="UP000762676">
    <property type="component" value="Unassembled WGS sequence"/>
</dbReference>
<keyword evidence="3" id="KW-0548">Nucleotidyltransferase</keyword>
<comment type="caution">
    <text evidence="3">The sequence shown here is derived from an EMBL/GenBank/DDBJ whole genome shotgun (WGS) entry which is preliminary data.</text>
</comment>
<keyword evidence="3" id="KW-0808">Transferase</keyword>
<evidence type="ECO:0000256" key="1">
    <source>
        <dbReference type="SAM" id="SignalP"/>
    </source>
</evidence>
<dbReference type="Pfam" id="PF03372">
    <property type="entry name" value="Exo_endo_phos"/>
    <property type="match status" value="1"/>
</dbReference>
<dbReference type="InterPro" id="IPR005135">
    <property type="entry name" value="Endo/exonuclease/phosphatase"/>
</dbReference>
<dbReference type="GO" id="GO:0003964">
    <property type="term" value="F:RNA-directed DNA polymerase activity"/>
    <property type="evidence" value="ECO:0007669"/>
    <property type="project" value="UniProtKB-KW"/>
</dbReference>
<organism evidence="3 4">
    <name type="scientific">Elysia marginata</name>
    <dbReference type="NCBI Taxonomy" id="1093978"/>
    <lineage>
        <taxon>Eukaryota</taxon>
        <taxon>Metazoa</taxon>
        <taxon>Spiralia</taxon>
        <taxon>Lophotrochozoa</taxon>
        <taxon>Mollusca</taxon>
        <taxon>Gastropoda</taxon>
        <taxon>Heterobranchia</taxon>
        <taxon>Euthyneura</taxon>
        <taxon>Panpulmonata</taxon>
        <taxon>Sacoglossa</taxon>
        <taxon>Placobranchoidea</taxon>
        <taxon>Plakobranchidae</taxon>
        <taxon>Elysia</taxon>
    </lineage>
</organism>